<protein>
    <submittedName>
        <fullName evidence="1">Uncharacterized protein</fullName>
    </submittedName>
</protein>
<comment type="caution">
    <text evidence="1">The sequence shown here is derived from an EMBL/GenBank/DDBJ whole genome shotgun (WGS) entry which is preliminary data.</text>
</comment>
<evidence type="ECO:0000313" key="2">
    <source>
        <dbReference type="Proteomes" id="UP000606194"/>
    </source>
</evidence>
<dbReference type="AlphaFoldDB" id="A0A918G4H7"/>
<gene>
    <name evidence="1" type="ORF">GCM10010269_66980</name>
</gene>
<sequence length="83" mass="8730">MAVRGQIGGDGIDDVAVPAGHVTAAEIPVDGVEHDGSGAVDVLEARGPYAIFTHLHIIGNKGRKTDHRITAPGLDRDRWAPQN</sequence>
<proteinExistence type="predicted"/>
<dbReference type="EMBL" id="BMTL01000035">
    <property type="protein sequence ID" value="GGS18517.1"/>
    <property type="molecule type" value="Genomic_DNA"/>
</dbReference>
<dbReference type="Proteomes" id="UP000606194">
    <property type="component" value="Unassembled WGS sequence"/>
</dbReference>
<keyword evidence="2" id="KW-1185">Reference proteome</keyword>
<organism evidence="1 2">
    <name type="scientific">Streptomyces humidus</name>
    <dbReference type="NCBI Taxonomy" id="52259"/>
    <lineage>
        <taxon>Bacteria</taxon>
        <taxon>Bacillati</taxon>
        <taxon>Actinomycetota</taxon>
        <taxon>Actinomycetes</taxon>
        <taxon>Kitasatosporales</taxon>
        <taxon>Streptomycetaceae</taxon>
        <taxon>Streptomyces</taxon>
    </lineage>
</organism>
<evidence type="ECO:0000313" key="1">
    <source>
        <dbReference type="EMBL" id="GGS18517.1"/>
    </source>
</evidence>
<reference evidence="1" key="1">
    <citation type="journal article" date="2014" name="Int. J. Syst. Evol. Microbiol.">
        <title>Complete genome sequence of Corynebacterium casei LMG S-19264T (=DSM 44701T), isolated from a smear-ripened cheese.</title>
        <authorList>
            <consortium name="US DOE Joint Genome Institute (JGI-PGF)"/>
            <person name="Walter F."/>
            <person name="Albersmeier A."/>
            <person name="Kalinowski J."/>
            <person name="Ruckert C."/>
        </authorList>
    </citation>
    <scope>NUCLEOTIDE SEQUENCE</scope>
    <source>
        <strain evidence="1">JCM 4386</strain>
    </source>
</reference>
<accession>A0A918G4H7</accession>
<reference evidence="1" key="2">
    <citation type="submission" date="2020-09" db="EMBL/GenBank/DDBJ databases">
        <authorList>
            <person name="Sun Q."/>
            <person name="Ohkuma M."/>
        </authorList>
    </citation>
    <scope>NUCLEOTIDE SEQUENCE</scope>
    <source>
        <strain evidence="1">JCM 4386</strain>
    </source>
</reference>
<name>A0A918G4H7_9ACTN</name>